<keyword evidence="1" id="KW-0472">Membrane</keyword>
<organism evidence="3 4">
    <name type="scientific">Chitinophaga pinensis</name>
    <dbReference type="NCBI Taxonomy" id="79329"/>
    <lineage>
        <taxon>Bacteria</taxon>
        <taxon>Pseudomonadati</taxon>
        <taxon>Bacteroidota</taxon>
        <taxon>Chitinophagia</taxon>
        <taxon>Chitinophagales</taxon>
        <taxon>Chitinophagaceae</taxon>
        <taxon>Chitinophaga</taxon>
    </lineage>
</organism>
<dbReference type="Pfam" id="PF01370">
    <property type="entry name" value="Epimerase"/>
    <property type="match status" value="1"/>
</dbReference>
<feature type="transmembrane region" description="Helical" evidence="1">
    <location>
        <begin position="451"/>
        <end position="471"/>
    </location>
</feature>
<dbReference type="Gene3D" id="3.40.50.720">
    <property type="entry name" value="NAD(P)-binding Rossmann-like Domain"/>
    <property type="match status" value="1"/>
</dbReference>
<dbReference type="EMBL" id="VOHS01000005">
    <property type="protein sequence ID" value="TWW01178.1"/>
    <property type="molecule type" value="Genomic_DNA"/>
</dbReference>
<dbReference type="RefSeq" id="WP_146304436.1">
    <property type="nucleotide sequence ID" value="NZ_VOHS01000005.1"/>
</dbReference>
<keyword evidence="1" id="KW-1133">Transmembrane helix</keyword>
<dbReference type="OrthoDB" id="9774199at2"/>
<accession>A0A5C6LX41</accession>
<keyword evidence="1" id="KW-0812">Transmembrane</keyword>
<gene>
    <name evidence="3" type="ORF">FEF09_06870</name>
</gene>
<evidence type="ECO:0000313" key="4">
    <source>
        <dbReference type="Proteomes" id="UP000318815"/>
    </source>
</evidence>
<feature type="domain" description="NAD-dependent epimerase/dehydratase" evidence="2">
    <location>
        <begin position="3"/>
        <end position="72"/>
    </location>
</feature>
<name>A0A5C6LX41_9BACT</name>
<dbReference type="InterPro" id="IPR036291">
    <property type="entry name" value="NAD(P)-bd_dom_sf"/>
</dbReference>
<sequence length="482" mass="54998">MNILLTGANGYIGQRLIPVLLEQGHHITCCVRDRDRFNQQHDYPVSVIEIDFLQPGDTTFPDNIDVAYYLVHSMSSGGQFEEKEAVSARTFVRLISNTSCQQVIYLTGIVNQQDLSRHLESRLMVENILKEGPVPLTALRAGIIVGSGSASFEIIRDLVEKLPVMITPRWLNTRCQPIGIRDVIFFLCGVLGKAATYHRNYDIAGPEVLTYKQMLLQYARVRKLKRYIITLPVMTPRLSSYWLYFITSTSYKLAVNLVDSMKVDVTARPNSLAADLGITLLTYQQAVELAFGRIEQNLVASSWKDSFSSANTPQTWMDNIEVPSFGCLKDEQSIPINQDETFVLNNIWKIGGNTGWYYANTLWRIRGFLDKLAGGVGLRRGRRDPVDIHAGDALDFWRVLVADKKQRRLLLFAEMKLPGEAWLEFQIVEKDKQSILKQTATFRPRGLWGRLYWMIMLPFHYFIFGGMIRRLSNGISKQTKKQ</sequence>
<dbReference type="InterPro" id="IPR021295">
    <property type="entry name" value="DUF2867"/>
</dbReference>
<dbReference type="Pfam" id="PF11066">
    <property type="entry name" value="DUF2867"/>
    <property type="match status" value="1"/>
</dbReference>
<proteinExistence type="predicted"/>
<reference evidence="3 4" key="1">
    <citation type="submission" date="2019-08" db="EMBL/GenBank/DDBJ databases">
        <title>Whole genome sequencing of chitin degrading bacteria Chitinophaga pinensis YS16.</title>
        <authorList>
            <person name="Singh R.P."/>
            <person name="Manchanda G."/>
            <person name="Maurya I.K."/>
            <person name="Joshi N.K."/>
            <person name="Srivastava A.K."/>
        </authorList>
    </citation>
    <scope>NUCLEOTIDE SEQUENCE [LARGE SCALE GENOMIC DNA]</scope>
    <source>
        <strain evidence="3 4">YS-16</strain>
    </source>
</reference>
<keyword evidence="4" id="KW-1185">Reference proteome</keyword>
<comment type="caution">
    <text evidence="3">The sequence shown here is derived from an EMBL/GenBank/DDBJ whole genome shotgun (WGS) entry which is preliminary data.</text>
</comment>
<evidence type="ECO:0000256" key="1">
    <source>
        <dbReference type="SAM" id="Phobius"/>
    </source>
</evidence>
<dbReference type="InterPro" id="IPR001509">
    <property type="entry name" value="Epimerase_deHydtase"/>
</dbReference>
<evidence type="ECO:0000313" key="3">
    <source>
        <dbReference type="EMBL" id="TWW01178.1"/>
    </source>
</evidence>
<dbReference type="SUPFAM" id="SSF51735">
    <property type="entry name" value="NAD(P)-binding Rossmann-fold domains"/>
    <property type="match status" value="1"/>
</dbReference>
<protein>
    <submittedName>
        <fullName evidence="3">SDR family oxidoreductase</fullName>
    </submittedName>
</protein>
<dbReference type="Proteomes" id="UP000318815">
    <property type="component" value="Unassembled WGS sequence"/>
</dbReference>
<dbReference type="AlphaFoldDB" id="A0A5C6LX41"/>
<evidence type="ECO:0000259" key="2">
    <source>
        <dbReference type="Pfam" id="PF01370"/>
    </source>
</evidence>